<proteinExistence type="inferred from homology"/>
<evidence type="ECO:0000313" key="9">
    <source>
        <dbReference type="Proteomes" id="UP000290288"/>
    </source>
</evidence>
<dbReference type="GO" id="GO:0016705">
    <property type="term" value="F:oxidoreductase activity, acting on paired donors, with incorporation or reduction of molecular oxygen"/>
    <property type="evidence" value="ECO:0007669"/>
    <property type="project" value="InterPro"/>
</dbReference>
<dbReference type="SUPFAM" id="SSF48264">
    <property type="entry name" value="Cytochrome P450"/>
    <property type="match status" value="1"/>
</dbReference>
<comment type="caution">
    <text evidence="8">The sequence shown here is derived from an EMBL/GenBank/DDBJ whole genome shotgun (WGS) entry which is preliminary data.</text>
</comment>
<keyword evidence="7" id="KW-0812">Transmembrane</keyword>
<keyword evidence="7" id="KW-0472">Membrane</keyword>
<comment type="cofactor">
    <cofactor evidence="1 6">
        <name>heme</name>
        <dbReference type="ChEBI" id="CHEBI:30413"/>
    </cofactor>
</comment>
<dbReference type="OrthoDB" id="3366823at2759"/>
<evidence type="ECO:0000313" key="8">
    <source>
        <dbReference type="EMBL" id="RXW23697.1"/>
    </source>
</evidence>
<dbReference type="PANTHER" id="PTHR24304:SF2">
    <property type="entry name" value="24-HYDROXYCHOLESTEROL 7-ALPHA-HYDROXYLASE"/>
    <property type="match status" value="1"/>
</dbReference>
<feature type="transmembrane region" description="Helical" evidence="7">
    <location>
        <begin position="22"/>
        <end position="43"/>
    </location>
</feature>
<evidence type="ECO:0000256" key="1">
    <source>
        <dbReference type="ARBA" id="ARBA00001971"/>
    </source>
</evidence>
<keyword evidence="5 6" id="KW-0408">Iron</keyword>
<name>A0A4Q2DTL8_9AGAR</name>
<sequence>MATLVRNTVSLFKQLHDAFPTVFSSAALCTFPTLIAYLFLAYCGNVRESEKPSAIPVPAMESWIPWIGKSVQLMQDPLTFIVESRRKYGPLFEMTTWGSKLIVATDPGMLMSLEHQCKDLNPSTSRVDAFRALTGIHDSERMTEVMSTRIMPVSSKILSPSGTLKSGLMAAFNERLVHNFDVLTADLKANDPKIMRLSDFISYHLFCASTNSLFGPTFPFDSYPHYAIISSSIQILHSPMANWPFVACKARRARQGMIDALIKYTEDWWHNGGQIEGASQLVGQSLIIMKEENLSIEEAAGSLLISLWGALFNVSAMTYWLTAQLLIEEKIYTSLREEAVDKHYMDAPLLESAALETLRTGSVPPPTRSVDADAKIIVDGKHYFFQKGSRIISEILILATGDYYNPDIYADPHFFKLERFFDESLPRPKPFGEGHHFCRGMHLAKLEIKSFISHTLKHFNLKVVGLKELPKLKRAGLIPDVLGSDNITLEISLCD</sequence>
<dbReference type="GO" id="GO:0005506">
    <property type="term" value="F:iron ion binding"/>
    <property type="evidence" value="ECO:0007669"/>
    <property type="project" value="InterPro"/>
</dbReference>
<evidence type="ECO:0000256" key="4">
    <source>
        <dbReference type="ARBA" id="ARBA00022723"/>
    </source>
</evidence>
<dbReference type="Pfam" id="PF00067">
    <property type="entry name" value="p450"/>
    <property type="match status" value="1"/>
</dbReference>
<dbReference type="InterPro" id="IPR036396">
    <property type="entry name" value="Cyt_P450_sf"/>
</dbReference>
<dbReference type="Proteomes" id="UP000290288">
    <property type="component" value="Unassembled WGS sequence"/>
</dbReference>
<dbReference type="PANTHER" id="PTHR24304">
    <property type="entry name" value="CYTOCHROME P450 FAMILY 7"/>
    <property type="match status" value="1"/>
</dbReference>
<protein>
    <recommendedName>
        <fullName evidence="10">Cytochrome P450</fullName>
    </recommendedName>
</protein>
<dbReference type="STRING" id="2316362.A0A4Q2DTL8"/>
<dbReference type="GO" id="GO:0020037">
    <property type="term" value="F:heme binding"/>
    <property type="evidence" value="ECO:0007669"/>
    <property type="project" value="InterPro"/>
</dbReference>
<comment type="similarity">
    <text evidence="2">Belongs to the cytochrome P450 family.</text>
</comment>
<dbReference type="InterPro" id="IPR002403">
    <property type="entry name" value="Cyt_P450_E_grp-IV"/>
</dbReference>
<evidence type="ECO:0008006" key="10">
    <source>
        <dbReference type="Google" id="ProtNLM"/>
    </source>
</evidence>
<dbReference type="InterPro" id="IPR001128">
    <property type="entry name" value="Cyt_P450"/>
</dbReference>
<gene>
    <name evidence="8" type="ORF">EST38_g2175</name>
</gene>
<keyword evidence="7" id="KW-1133">Transmembrane helix</keyword>
<organism evidence="8 9">
    <name type="scientific">Candolleomyces aberdarensis</name>
    <dbReference type="NCBI Taxonomy" id="2316362"/>
    <lineage>
        <taxon>Eukaryota</taxon>
        <taxon>Fungi</taxon>
        <taxon>Dikarya</taxon>
        <taxon>Basidiomycota</taxon>
        <taxon>Agaricomycotina</taxon>
        <taxon>Agaricomycetes</taxon>
        <taxon>Agaricomycetidae</taxon>
        <taxon>Agaricales</taxon>
        <taxon>Agaricineae</taxon>
        <taxon>Psathyrellaceae</taxon>
        <taxon>Candolleomyces</taxon>
    </lineage>
</organism>
<evidence type="ECO:0000256" key="7">
    <source>
        <dbReference type="SAM" id="Phobius"/>
    </source>
</evidence>
<evidence type="ECO:0000256" key="2">
    <source>
        <dbReference type="ARBA" id="ARBA00010617"/>
    </source>
</evidence>
<evidence type="ECO:0000256" key="3">
    <source>
        <dbReference type="ARBA" id="ARBA00022617"/>
    </source>
</evidence>
<feature type="binding site" description="axial binding residue" evidence="6">
    <location>
        <position position="438"/>
    </location>
    <ligand>
        <name>heme</name>
        <dbReference type="ChEBI" id="CHEBI:30413"/>
    </ligand>
    <ligandPart>
        <name>Fe</name>
        <dbReference type="ChEBI" id="CHEBI:18248"/>
    </ligandPart>
</feature>
<keyword evidence="3 6" id="KW-0349">Heme</keyword>
<evidence type="ECO:0000256" key="6">
    <source>
        <dbReference type="PIRSR" id="PIRSR602403-1"/>
    </source>
</evidence>
<keyword evidence="4 6" id="KW-0479">Metal-binding</keyword>
<reference evidence="8 9" key="1">
    <citation type="submission" date="2019-01" db="EMBL/GenBank/DDBJ databases">
        <title>Draft genome sequence of Psathyrella aberdarensis IHI B618.</title>
        <authorList>
            <person name="Buettner E."/>
            <person name="Kellner H."/>
        </authorList>
    </citation>
    <scope>NUCLEOTIDE SEQUENCE [LARGE SCALE GENOMIC DNA]</scope>
    <source>
        <strain evidence="8 9">IHI B618</strain>
    </source>
</reference>
<keyword evidence="9" id="KW-1185">Reference proteome</keyword>
<evidence type="ECO:0000256" key="5">
    <source>
        <dbReference type="ARBA" id="ARBA00023004"/>
    </source>
</evidence>
<dbReference type="PRINTS" id="PR00465">
    <property type="entry name" value="EP450IV"/>
</dbReference>
<dbReference type="AlphaFoldDB" id="A0A4Q2DTL8"/>
<dbReference type="InterPro" id="IPR050529">
    <property type="entry name" value="CYP450_sterol_14alpha_dmase"/>
</dbReference>
<dbReference type="Gene3D" id="1.10.630.10">
    <property type="entry name" value="Cytochrome P450"/>
    <property type="match status" value="1"/>
</dbReference>
<accession>A0A4Q2DTL8</accession>
<dbReference type="EMBL" id="SDEE01000035">
    <property type="protein sequence ID" value="RXW23697.1"/>
    <property type="molecule type" value="Genomic_DNA"/>
</dbReference>
<dbReference type="GO" id="GO:0008395">
    <property type="term" value="F:steroid hydroxylase activity"/>
    <property type="evidence" value="ECO:0007669"/>
    <property type="project" value="TreeGrafter"/>
</dbReference>